<feature type="region of interest" description="Disordered" evidence="3">
    <location>
        <begin position="692"/>
        <end position="750"/>
    </location>
</feature>
<dbReference type="PROSITE" id="PS00463">
    <property type="entry name" value="ZN2_CY6_FUNGAL_1"/>
    <property type="match status" value="1"/>
</dbReference>
<evidence type="ECO:0000313" key="6">
    <source>
        <dbReference type="Proteomes" id="UP000754883"/>
    </source>
</evidence>
<feature type="compositionally biased region" description="Basic and acidic residues" evidence="3">
    <location>
        <begin position="695"/>
        <end position="706"/>
    </location>
</feature>
<name>A0A9N9Y618_9HYPO</name>
<dbReference type="CDD" id="cd00067">
    <property type="entry name" value="GAL4"/>
    <property type="match status" value="1"/>
</dbReference>
<feature type="region of interest" description="Disordered" evidence="3">
    <location>
        <begin position="774"/>
        <end position="793"/>
    </location>
</feature>
<dbReference type="PANTHER" id="PTHR47655:SF2">
    <property type="entry name" value="QUINIC ACID UTILIZATION ACTIVATOR"/>
    <property type="match status" value="1"/>
</dbReference>
<sequence>MSTNHDENTGSSKRQRISRACNYCRLRKSKCDGAEPTCSNCETHGQECIYSASTKKRGLQVGHLRLLIKHQSLSEGALGFLVSSVDGVEATLTHFLHRITENPEEVESLQQVWKKSSAYSTFQSSLDIQHDEISFSGVSLQPEGLTSGHIEGRLSKAPGPRAPSQSQPTNSRTQATDLIPQFSLENTRSSAYASDSYFAASPQSGPVNSTFAGSDTEWQAFAAAQDSTADAFDPNNALNISDGRITQLGRPSQVPKDLNQHRNVLQMYRQLTLLYALESSTLPIGAPDLLESYFLRVHPFFPLANKIELLQFLHKSQASRPKHHQGQLDAKASQIWSACALASHIEQAVHIEGKNHLVPRANIYALQFVASEDFEPNEHKALETIEVLLFLSLSLLQDQCWDTARDVISMACNAALRYQLFATPSQLNTAAKLPNGSCNRKRKAWATCFLLDILISIILDVSPVIYAGSYNVPCIDEDGGEEWDTWILYGTHTLRKSPARIASAFNQLLRLAHILNGYLCATISYQEDQQANRSEISMGAIRQAHQKLSKDLQSWLSTMPGHLQSEMVWDRKISSQGGIASVADPAPYTIGLSLAYHAFVSYSCRRMLAKGPEIFQDGELPNPISLQRLLVTSSSIVYKISRHFSSRFGSTVMNPFQCPLIHISNLRATEHHGKMRIPSRLFPTTAGNVSFDSTSHAKETDGEYQARFEGQQAPIWKDGTETMESSQRKNDSSKSYGRASPEDPGGFWDTDLLNYESTNVPQFLEFMDKLGFPSSARPGHHTDSTQNEENVGSLELIETDTWEGLSTMHLEGILDTWMDAATQP</sequence>
<keyword evidence="2" id="KW-0539">Nucleus</keyword>
<keyword evidence="1" id="KW-0479">Metal-binding</keyword>
<gene>
    <name evidence="5" type="ORF">CBYS24578_00017294</name>
</gene>
<feature type="region of interest" description="Disordered" evidence="3">
    <location>
        <begin position="146"/>
        <end position="176"/>
    </location>
</feature>
<dbReference type="GO" id="GO:0006351">
    <property type="term" value="P:DNA-templated transcription"/>
    <property type="evidence" value="ECO:0007669"/>
    <property type="project" value="InterPro"/>
</dbReference>
<dbReference type="PANTHER" id="PTHR47655">
    <property type="entry name" value="QUINIC ACID UTILIZATION ACTIVATOR"/>
    <property type="match status" value="1"/>
</dbReference>
<feature type="domain" description="Zn(2)-C6 fungal-type" evidence="4">
    <location>
        <begin position="20"/>
        <end position="50"/>
    </location>
</feature>
<dbReference type="GO" id="GO:0045944">
    <property type="term" value="P:positive regulation of transcription by RNA polymerase II"/>
    <property type="evidence" value="ECO:0007669"/>
    <property type="project" value="TreeGrafter"/>
</dbReference>
<evidence type="ECO:0000313" key="5">
    <source>
        <dbReference type="EMBL" id="CAG9990368.1"/>
    </source>
</evidence>
<dbReference type="Gene3D" id="4.10.240.10">
    <property type="entry name" value="Zn(2)-C6 fungal-type DNA-binding domain"/>
    <property type="match status" value="1"/>
</dbReference>
<organism evidence="5 6">
    <name type="scientific">Clonostachys byssicola</name>
    <dbReference type="NCBI Taxonomy" id="160290"/>
    <lineage>
        <taxon>Eukaryota</taxon>
        <taxon>Fungi</taxon>
        <taxon>Dikarya</taxon>
        <taxon>Ascomycota</taxon>
        <taxon>Pezizomycotina</taxon>
        <taxon>Sordariomycetes</taxon>
        <taxon>Hypocreomycetidae</taxon>
        <taxon>Hypocreales</taxon>
        <taxon>Bionectriaceae</taxon>
        <taxon>Clonostachys</taxon>
    </lineage>
</organism>
<keyword evidence="6" id="KW-1185">Reference proteome</keyword>
<dbReference type="InterPro" id="IPR036864">
    <property type="entry name" value="Zn2-C6_fun-type_DNA-bd_sf"/>
</dbReference>
<dbReference type="InterPro" id="IPR001138">
    <property type="entry name" value="Zn2Cys6_DnaBD"/>
</dbReference>
<dbReference type="Pfam" id="PF00172">
    <property type="entry name" value="Zn_clus"/>
    <property type="match status" value="1"/>
</dbReference>
<evidence type="ECO:0000256" key="3">
    <source>
        <dbReference type="SAM" id="MobiDB-lite"/>
    </source>
</evidence>
<dbReference type="SUPFAM" id="SSF57701">
    <property type="entry name" value="Zn2/Cys6 DNA-binding domain"/>
    <property type="match status" value="1"/>
</dbReference>
<dbReference type="InterPro" id="IPR007219">
    <property type="entry name" value="XnlR_reg_dom"/>
</dbReference>
<feature type="compositionally biased region" description="Polar residues" evidence="3">
    <location>
        <begin position="163"/>
        <end position="176"/>
    </location>
</feature>
<dbReference type="GO" id="GO:0000981">
    <property type="term" value="F:DNA-binding transcription factor activity, RNA polymerase II-specific"/>
    <property type="evidence" value="ECO:0007669"/>
    <property type="project" value="InterPro"/>
</dbReference>
<reference evidence="5" key="1">
    <citation type="submission" date="2021-10" db="EMBL/GenBank/DDBJ databases">
        <authorList>
            <person name="Piombo E."/>
        </authorList>
    </citation>
    <scope>NUCLEOTIDE SEQUENCE</scope>
</reference>
<evidence type="ECO:0000256" key="1">
    <source>
        <dbReference type="ARBA" id="ARBA00022723"/>
    </source>
</evidence>
<accession>A0A9N9Y618</accession>
<dbReference type="OrthoDB" id="2534600at2759"/>
<dbReference type="PROSITE" id="PS50048">
    <property type="entry name" value="ZN2_CY6_FUNGAL_2"/>
    <property type="match status" value="1"/>
</dbReference>
<evidence type="ECO:0000259" key="4">
    <source>
        <dbReference type="PROSITE" id="PS50048"/>
    </source>
</evidence>
<comment type="caution">
    <text evidence="5">The sequence shown here is derived from an EMBL/GenBank/DDBJ whole genome shotgun (WGS) entry which is preliminary data.</text>
</comment>
<dbReference type="GO" id="GO:0003677">
    <property type="term" value="F:DNA binding"/>
    <property type="evidence" value="ECO:0007669"/>
    <property type="project" value="InterPro"/>
</dbReference>
<dbReference type="AlphaFoldDB" id="A0A9N9Y618"/>
<dbReference type="CDD" id="cd12148">
    <property type="entry name" value="fungal_TF_MHR"/>
    <property type="match status" value="1"/>
</dbReference>
<dbReference type="Proteomes" id="UP000754883">
    <property type="component" value="Unassembled WGS sequence"/>
</dbReference>
<dbReference type="GO" id="GO:0008270">
    <property type="term" value="F:zinc ion binding"/>
    <property type="evidence" value="ECO:0007669"/>
    <property type="project" value="InterPro"/>
</dbReference>
<dbReference type="SMART" id="SM00066">
    <property type="entry name" value="GAL4"/>
    <property type="match status" value="1"/>
</dbReference>
<dbReference type="EMBL" id="CABFNO020001472">
    <property type="protein sequence ID" value="CAG9990368.1"/>
    <property type="molecule type" value="Genomic_DNA"/>
</dbReference>
<dbReference type="Pfam" id="PF04082">
    <property type="entry name" value="Fungal_trans"/>
    <property type="match status" value="1"/>
</dbReference>
<evidence type="ECO:0000256" key="2">
    <source>
        <dbReference type="ARBA" id="ARBA00023242"/>
    </source>
</evidence>
<dbReference type="InterPro" id="IPR052783">
    <property type="entry name" value="Metabolic/Drug-Res_Regulator"/>
</dbReference>
<protein>
    <recommendedName>
        <fullName evidence="4">Zn(2)-C6 fungal-type domain-containing protein</fullName>
    </recommendedName>
</protein>
<proteinExistence type="predicted"/>